<keyword evidence="6" id="KW-1185">Reference proteome</keyword>
<dbReference type="GO" id="GO:0003677">
    <property type="term" value="F:DNA binding"/>
    <property type="evidence" value="ECO:0007669"/>
    <property type="project" value="UniProtKB-KW"/>
</dbReference>
<evidence type="ECO:0000256" key="3">
    <source>
        <dbReference type="ARBA" id="ARBA00023163"/>
    </source>
</evidence>
<dbReference type="SMART" id="SM00345">
    <property type="entry name" value="HTH_GNTR"/>
    <property type="match status" value="2"/>
</dbReference>
<comment type="caution">
    <text evidence="5">The sequence shown here is derived from an EMBL/GenBank/DDBJ whole genome shotgun (WGS) entry which is preliminary data.</text>
</comment>
<dbReference type="InterPro" id="IPR000524">
    <property type="entry name" value="Tscrpt_reg_HTH_GntR"/>
</dbReference>
<dbReference type="InterPro" id="IPR011711">
    <property type="entry name" value="GntR_C"/>
</dbReference>
<name>A0AAE3N263_9HYPH</name>
<dbReference type="AlphaFoldDB" id="A0AAE3N263"/>
<feature type="domain" description="HTH gntR-type" evidence="4">
    <location>
        <begin position="10"/>
        <end position="77"/>
    </location>
</feature>
<dbReference type="SUPFAM" id="SSF46785">
    <property type="entry name" value="Winged helix' DNA-binding domain"/>
    <property type="match status" value="2"/>
</dbReference>
<gene>
    <name evidence="5" type="ORF">NOF55_14515</name>
</gene>
<sequence>MRSHTSPIAPKLYRRACDALAADIAGGIIAPGTRLTETAVAGRFGISRAPARQALAELARLGHVRKAEARGYDVVDGAAPQARSPGTDAAGAPPSGDPKIHFLSSWELIYPDIEIEIVSRTSLAGWRINEALLAKHYGVSRTVARDVVARLQQRGIVQKDDKGRWHAPALTSQHIDELYELRWVLEPLALEKAVPRLPKGLLARMRAHVEAALAATEVDGSTLDALEQELHVELLGHCGNASLMRAISLPQALLVAHHFLYRWTSELFDTEPFLPEHLDIIACLERGDTGAAGAALVDHLKISRQRAMLRIQAVAEIIRPDELPYLERLEVG</sequence>
<dbReference type="Pfam" id="PF07729">
    <property type="entry name" value="FCD"/>
    <property type="match status" value="1"/>
</dbReference>
<dbReference type="InterPro" id="IPR036390">
    <property type="entry name" value="WH_DNA-bd_sf"/>
</dbReference>
<dbReference type="Gene3D" id="1.10.10.10">
    <property type="entry name" value="Winged helix-like DNA-binding domain superfamily/Winged helix DNA-binding domain"/>
    <property type="match status" value="2"/>
</dbReference>
<keyword evidence="1" id="KW-0805">Transcription regulation</keyword>
<dbReference type="PANTHER" id="PTHR43537:SF5">
    <property type="entry name" value="UXU OPERON TRANSCRIPTIONAL REGULATOR"/>
    <property type="match status" value="1"/>
</dbReference>
<keyword evidence="3" id="KW-0804">Transcription</keyword>
<proteinExistence type="predicted"/>
<keyword evidence="2" id="KW-0238">DNA-binding</keyword>
<dbReference type="PROSITE" id="PS50949">
    <property type="entry name" value="HTH_GNTR"/>
    <property type="match status" value="1"/>
</dbReference>
<evidence type="ECO:0000313" key="5">
    <source>
        <dbReference type="EMBL" id="MCX8998324.1"/>
    </source>
</evidence>
<evidence type="ECO:0000259" key="4">
    <source>
        <dbReference type="PROSITE" id="PS50949"/>
    </source>
</evidence>
<evidence type="ECO:0000313" key="6">
    <source>
        <dbReference type="Proteomes" id="UP001208771"/>
    </source>
</evidence>
<evidence type="ECO:0000256" key="1">
    <source>
        <dbReference type="ARBA" id="ARBA00023015"/>
    </source>
</evidence>
<evidence type="ECO:0000256" key="2">
    <source>
        <dbReference type="ARBA" id="ARBA00023125"/>
    </source>
</evidence>
<dbReference type="RefSeq" id="WP_306412103.1">
    <property type="nucleotide sequence ID" value="NZ_JANFPI010000004.1"/>
</dbReference>
<dbReference type="SUPFAM" id="SSF48008">
    <property type="entry name" value="GntR ligand-binding domain-like"/>
    <property type="match status" value="1"/>
</dbReference>
<protein>
    <submittedName>
        <fullName evidence="5">GntR family transcriptional regulator</fullName>
    </submittedName>
</protein>
<dbReference type="GO" id="GO:0003700">
    <property type="term" value="F:DNA-binding transcription factor activity"/>
    <property type="evidence" value="ECO:0007669"/>
    <property type="project" value="InterPro"/>
</dbReference>
<dbReference type="PANTHER" id="PTHR43537">
    <property type="entry name" value="TRANSCRIPTIONAL REGULATOR, GNTR FAMILY"/>
    <property type="match status" value="1"/>
</dbReference>
<dbReference type="SMART" id="SM00895">
    <property type="entry name" value="FCD"/>
    <property type="match status" value="1"/>
</dbReference>
<reference evidence="5" key="1">
    <citation type="submission" date="2022-07" db="EMBL/GenBank/DDBJ databases">
        <title>Ectorhizobium quercum gen.nov., sp. nov.</title>
        <authorList>
            <person name="Ma T."/>
            <person name="Li Y."/>
        </authorList>
    </citation>
    <scope>NUCLEOTIDE SEQUENCE</scope>
    <source>
        <strain evidence="5">BDR2-2</strain>
    </source>
</reference>
<dbReference type="Pfam" id="PF00392">
    <property type="entry name" value="GntR"/>
    <property type="match status" value="2"/>
</dbReference>
<organism evidence="5 6">
    <name type="scientific">Ectorhizobium quercum</name>
    <dbReference type="NCBI Taxonomy" id="2965071"/>
    <lineage>
        <taxon>Bacteria</taxon>
        <taxon>Pseudomonadati</taxon>
        <taxon>Pseudomonadota</taxon>
        <taxon>Alphaproteobacteria</taxon>
        <taxon>Hyphomicrobiales</taxon>
        <taxon>Rhizobiaceae</taxon>
        <taxon>Ectorhizobium</taxon>
    </lineage>
</organism>
<accession>A0AAE3N263</accession>
<dbReference type="EMBL" id="JANFPI010000004">
    <property type="protein sequence ID" value="MCX8998324.1"/>
    <property type="molecule type" value="Genomic_DNA"/>
</dbReference>
<dbReference type="Proteomes" id="UP001208771">
    <property type="component" value="Unassembled WGS sequence"/>
</dbReference>
<dbReference type="Gene3D" id="1.20.120.530">
    <property type="entry name" value="GntR ligand-binding domain-like"/>
    <property type="match status" value="1"/>
</dbReference>
<dbReference type="InterPro" id="IPR008920">
    <property type="entry name" value="TF_FadR/GntR_C"/>
</dbReference>
<dbReference type="InterPro" id="IPR036388">
    <property type="entry name" value="WH-like_DNA-bd_sf"/>
</dbReference>